<keyword evidence="6" id="KW-0418">Kinase</keyword>
<evidence type="ECO:0000313" key="6">
    <source>
        <dbReference type="EMBL" id="OCL07427.1"/>
    </source>
</evidence>
<evidence type="ECO:0000256" key="4">
    <source>
        <dbReference type="SAM" id="MobiDB-lite"/>
    </source>
</evidence>
<keyword evidence="6" id="KW-0808">Transferase</keyword>
<feature type="domain" description="Protein kinase" evidence="5">
    <location>
        <begin position="195"/>
        <end position="506"/>
    </location>
</feature>
<dbReference type="Proteomes" id="UP000250140">
    <property type="component" value="Unassembled WGS sequence"/>
</dbReference>
<dbReference type="PROSITE" id="PS00107">
    <property type="entry name" value="PROTEIN_KINASE_ATP"/>
    <property type="match status" value="1"/>
</dbReference>
<dbReference type="GO" id="GO:0005524">
    <property type="term" value="F:ATP binding"/>
    <property type="evidence" value="ECO:0007669"/>
    <property type="project" value="UniProtKB-UniRule"/>
</dbReference>
<sequence length="517" mass="58405">METSENRGEHIPELVVQPPEQVSTVSDQVPEGTRPRTFSSASNQSTSTYYTACESLPSSPTPLRTQNLFLATGSTDNSPIYLSPKTYLAIGKKSSNSSTVLQVAATETSCVTGAEQVPESPVPHINILPPTPPTNEVLSSSVTMEADSLPHYETEYEQHVRSNNLNYRDGHFVPSWSGKGIHTLFQSKSDENDFFAYKWHLGNGAHGSVSAVECPSRDGKPVLVVRKYIYGRTGRQLHAFMEEVKNSSPFKHKHLIQFVGTYATKDTKNLALLQYPVGRCTLTEFMEGTYKDSCEFKPYRTYLENFFKCLANAIAYIHQGPIKHMDIKPDNIIVKQNKENPYFSVIVSDFGLARRIQSHGHSHSDGSTGFTREYAAPELTPDPNLLQTQTHTRRTDIFSLGCVFAEMATIATSNYTLEAFRKHRRDQNLDIKDQRDYAEFSRNLPKVNVWLTNLESIWSSNLPNLDSWKQKLRLTQRMLKENPYERPKSQTLVEELDAEDCCSERLHDCNNFWGPGS</sequence>
<evidence type="ECO:0000256" key="1">
    <source>
        <dbReference type="ARBA" id="ARBA00022741"/>
    </source>
</evidence>
<evidence type="ECO:0000313" key="7">
    <source>
        <dbReference type="Proteomes" id="UP000250140"/>
    </source>
</evidence>
<feature type="region of interest" description="Disordered" evidence="4">
    <location>
        <begin position="1"/>
        <end position="44"/>
    </location>
</feature>
<dbReference type="InterPro" id="IPR000719">
    <property type="entry name" value="Prot_kinase_dom"/>
</dbReference>
<feature type="binding site" evidence="3">
    <location>
        <position position="227"/>
    </location>
    <ligand>
        <name>ATP</name>
        <dbReference type="ChEBI" id="CHEBI:30616"/>
    </ligand>
</feature>
<gene>
    <name evidence="6" type="ORF">AOQ84DRAFT_377695</name>
</gene>
<dbReference type="PROSITE" id="PS50011">
    <property type="entry name" value="PROTEIN_KINASE_DOM"/>
    <property type="match status" value="1"/>
</dbReference>
<organism evidence="6 7">
    <name type="scientific">Glonium stellatum</name>
    <dbReference type="NCBI Taxonomy" id="574774"/>
    <lineage>
        <taxon>Eukaryota</taxon>
        <taxon>Fungi</taxon>
        <taxon>Dikarya</taxon>
        <taxon>Ascomycota</taxon>
        <taxon>Pezizomycotina</taxon>
        <taxon>Dothideomycetes</taxon>
        <taxon>Pleosporomycetidae</taxon>
        <taxon>Gloniales</taxon>
        <taxon>Gloniaceae</taxon>
        <taxon>Glonium</taxon>
    </lineage>
</organism>
<proteinExistence type="predicted"/>
<protein>
    <submittedName>
        <fullName evidence="6">Kinase-like protein</fullName>
    </submittedName>
</protein>
<dbReference type="AlphaFoldDB" id="A0A8E2JS66"/>
<evidence type="ECO:0000256" key="3">
    <source>
        <dbReference type="PROSITE-ProRule" id="PRU10141"/>
    </source>
</evidence>
<feature type="region of interest" description="Disordered" evidence="4">
    <location>
        <begin position="358"/>
        <end position="388"/>
    </location>
</feature>
<dbReference type="SMART" id="SM00220">
    <property type="entry name" value="S_TKc"/>
    <property type="match status" value="1"/>
</dbReference>
<evidence type="ECO:0000259" key="5">
    <source>
        <dbReference type="PROSITE" id="PS50011"/>
    </source>
</evidence>
<dbReference type="Pfam" id="PF00069">
    <property type="entry name" value="Pkinase"/>
    <property type="match status" value="1"/>
</dbReference>
<dbReference type="GO" id="GO:0005634">
    <property type="term" value="C:nucleus"/>
    <property type="evidence" value="ECO:0007669"/>
    <property type="project" value="TreeGrafter"/>
</dbReference>
<accession>A0A8E2JS66</accession>
<name>A0A8E2JS66_9PEZI</name>
<keyword evidence="7" id="KW-1185">Reference proteome</keyword>
<keyword evidence="2 3" id="KW-0067">ATP-binding</keyword>
<dbReference type="CDD" id="cd00180">
    <property type="entry name" value="PKc"/>
    <property type="match status" value="1"/>
</dbReference>
<dbReference type="PROSITE" id="PS00108">
    <property type="entry name" value="PROTEIN_KINASE_ST"/>
    <property type="match status" value="1"/>
</dbReference>
<dbReference type="InterPro" id="IPR017441">
    <property type="entry name" value="Protein_kinase_ATP_BS"/>
</dbReference>
<dbReference type="SUPFAM" id="SSF56112">
    <property type="entry name" value="Protein kinase-like (PK-like)"/>
    <property type="match status" value="1"/>
</dbReference>
<dbReference type="OrthoDB" id="5986190at2759"/>
<dbReference type="PANTHER" id="PTHR44167:SF30">
    <property type="entry name" value="PHOSPHORYLASE KINASE"/>
    <property type="match status" value="1"/>
</dbReference>
<dbReference type="Gene3D" id="1.10.510.10">
    <property type="entry name" value="Transferase(Phosphotransferase) domain 1"/>
    <property type="match status" value="1"/>
</dbReference>
<evidence type="ECO:0000256" key="2">
    <source>
        <dbReference type="ARBA" id="ARBA00022840"/>
    </source>
</evidence>
<feature type="compositionally biased region" description="Basic and acidic residues" evidence="4">
    <location>
        <begin position="1"/>
        <end position="12"/>
    </location>
</feature>
<dbReference type="InterPro" id="IPR008271">
    <property type="entry name" value="Ser/Thr_kinase_AS"/>
</dbReference>
<keyword evidence="1 3" id="KW-0547">Nucleotide-binding</keyword>
<dbReference type="EMBL" id="KV749875">
    <property type="protein sequence ID" value="OCL07427.1"/>
    <property type="molecule type" value="Genomic_DNA"/>
</dbReference>
<dbReference type="Gene3D" id="3.30.200.20">
    <property type="entry name" value="Phosphorylase Kinase, domain 1"/>
    <property type="match status" value="1"/>
</dbReference>
<dbReference type="GO" id="GO:0004674">
    <property type="term" value="F:protein serine/threonine kinase activity"/>
    <property type="evidence" value="ECO:0007669"/>
    <property type="project" value="TreeGrafter"/>
</dbReference>
<reference evidence="6 7" key="1">
    <citation type="journal article" date="2016" name="Nat. Commun.">
        <title>Ectomycorrhizal ecology is imprinted in the genome of the dominant symbiotic fungus Cenococcum geophilum.</title>
        <authorList>
            <consortium name="DOE Joint Genome Institute"/>
            <person name="Peter M."/>
            <person name="Kohler A."/>
            <person name="Ohm R.A."/>
            <person name="Kuo A."/>
            <person name="Krutzmann J."/>
            <person name="Morin E."/>
            <person name="Arend M."/>
            <person name="Barry K.W."/>
            <person name="Binder M."/>
            <person name="Choi C."/>
            <person name="Clum A."/>
            <person name="Copeland A."/>
            <person name="Grisel N."/>
            <person name="Haridas S."/>
            <person name="Kipfer T."/>
            <person name="LaButti K."/>
            <person name="Lindquist E."/>
            <person name="Lipzen A."/>
            <person name="Maire R."/>
            <person name="Meier B."/>
            <person name="Mihaltcheva S."/>
            <person name="Molinier V."/>
            <person name="Murat C."/>
            <person name="Poggeler S."/>
            <person name="Quandt C.A."/>
            <person name="Sperisen C."/>
            <person name="Tritt A."/>
            <person name="Tisserant E."/>
            <person name="Crous P.W."/>
            <person name="Henrissat B."/>
            <person name="Nehls U."/>
            <person name="Egli S."/>
            <person name="Spatafora J.W."/>
            <person name="Grigoriev I.V."/>
            <person name="Martin F.M."/>
        </authorList>
    </citation>
    <scope>NUCLEOTIDE SEQUENCE [LARGE SCALE GENOMIC DNA]</scope>
    <source>
        <strain evidence="6 7">CBS 207.34</strain>
    </source>
</reference>
<dbReference type="InterPro" id="IPR011009">
    <property type="entry name" value="Kinase-like_dom_sf"/>
</dbReference>
<dbReference type="GO" id="GO:0044773">
    <property type="term" value="P:mitotic DNA damage checkpoint signaling"/>
    <property type="evidence" value="ECO:0007669"/>
    <property type="project" value="TreeGrafter"/>
</dbReference>
<dbReference type="PANTHER" id="PTHR44167">
    <property type="entry name" value="OVARIAN-SPECIFIC SERINE/THREONINE-PROTEIN KINASE LOK-RELATED"/>
    <property type="match status" value="1"/>
</dbReference>